<gene>
    <name evidence="1" type="ORF">NDU88_002389</name>
</gene>
<comment type="caution">
    <text evidence="1">The sequence shown here is derived from an EMBL/GenBank/DDBJ whole genome shotgun (WGS) entry which is preliminary data.</text>
</comment>
<reference evidence="1" key="1">
    <citation type="journal article" date="2022" name="bioRxiv">
        <title>Sequencing and chromosome-scale assembly of the giantPleurodeles waltlgenome.</title>
        <authorList>
            <person name="Brown T."/>
            <person name="Elewa A."/>
            <person name="Iarovenko S."/>
            <person name="Subramanian E."/>
            <person name="Araus A.J."/>
            <person name="Petzold A."/>
            <person name="Susuki M."/>
            <person name="Suzuki K.-i.T."/>
            <person name="Hayashi T."/>
            <person name="Toyoda A."/>
            <person name="Oliveira C."/>
            <person name="Osipova E."/>
            <person name="Leigh N.D."/>
            <person name="Simon A."/>
            <person name="Yun M.H."/>
        </authorList>
    </citation>
    <scope>NUCLEOTIDE SEQUENCE</scope>
    <source>
        <strain evidence="1">20211129_DDA</strain>
        <tissue evidence="1">Liver</tissue>
    </source>
</reference>
<evidence type="ECO:0000313" key="1">
    <source>
        <dbReference type="EMBL" id="KAJ1198550.1"/>
    </source>
</evidence>
<dbReference type="Proteomes" id="UP001066276">
    <property type="component" value="Chromosome 2_1"/>
</dbReference>
<dbReference type="EMBL" id="JANPWB010000003">
    <property type="protein sequence ID" value="KAJ1198550.1"/>
    <property type="molecule type" value="Genomic_DNA"/>
</dbReference>
<protein>
    <submittedName>
        <fullName evidence="1">Uncharacterized protein</fullName>
    </submittedName>
</protein>
<name>A0AAV7VDK6_PLEWA</name>
<sequence length="202" mass="20439">MAKMAALSGIPGCAVGRVAALGLVASSVRPGALGHRKETSGGDTALGAAWGSRGGHRCFYGSWPCWLEPAPLGWPGPGRFPAAVLDPVSAPLWAQVADEPSSGCWEMVEEEKGGPPLLPLGLSAERRPGGGGAALDAAKRRRSPEIVLTASMPTQALAPLAGAGALGLAWTGELSGHILGTGLARRVLGGGLAMEGRPRRCP</sequence>
<evidence type="ECO:0000313" key="2">
    <source>
        <dbReference type="Proteomes" id="UP001066276"/>
    </source>
</evidence>
<accession>A0AAV7VDK6</accession>
<dbReference type="AlphaFoldDB" id="A0AAV7VDK6"/>
<organism evidence="1 2">
    <name type="scientific">Pleurodeles waltl</name>
    <name type="common">Iberian ribbed newt</name>
    <dbReference type="NCBI Taxonomy" id="8319"/>
    <lineage>
        <taxon>Eukaryota</taxon>
        <taxon>Metazoa</taxon>
        <taxon>Chordata</taxon>
        <taxon>Craniata</taxon>
        <taxon>Vertebrata</taxon>
        <taxon>Euteleostomi</taxon>
        <taxon>Amphibia</taxon>
        <taxon>Batrachia</taxon>
        <taxon>Caudata</taxon>
        <taxon>Salamandroidea</taxon>
        <taxon>Salamandridae</taxon>
        <taxon>Pleurodelinae</taxon>
        <taxon>Pleurodeles</taxon>
    </lineage>
</organism>
<keyword evidence="2" id="KW-1185">Reference proteome</keyword>
<proteinExistence type="predicted"/>